<feature type="domain" description="Glycosyltransferase 2-like" evidence="1">
    <location>
        <begin position="4"/>
        <end position="183"/>
    </location>
</feature>
<dbReference type="GO" id="GO:0016740">
    <property type="term" value="F:transferase activity"/>
    <property type="evidence" value="ECO:0007669"/>
    <property type="project" value="UniProtKB-KW"/>
</dbReference>
<evidence type="ECO:0000313" key="5">
    <source>
        <dbReference type="Proteomes" id="UP000449249"/>
    </source>
</evidence>
<accession>A0A6L8RZC9</accession>
<dbReference type="Proteomes" id="UP000724058">
    <property type="component" value="Unassembled WGS sequence"/>
</dbReference>
<dbReference type="PANTHER" id="PTHR43685">
    <property type="entry name" value="GLYCOSYLTRANSFERASE"/>
    <property type="match status" value="1"/>
</dbReference>
<dbReference type="EMBL" id="WWSH01000010">
    <property type="protein sequence ID" value="MZK11036.1"/>
    <property type="molecule type" value="Genomic_DNA"/>
</dbReference>
<comment type="caution">
    <text evidence="3">The sequence shown here is derived from an EMBL/GenBank/DDBJ whole genome shotgun (WGS) entry which is preliminary data.</text>
</comment>
<name>A0A6L8RZC9_9FIRM</name>
<reference evidence="5 6" key="1">
    <citation type="journal article" date="2019" name="Nat. Med.">
        <title>A library of human gut bacterial isolates paired with longitudinal multiomics data enables mechanistic microbiome research.</title>
        <authorList>
            <person name="Poyet M."/>
            <person name="Groussin M."/>
            <person name="Gibbons S.M."/>
            <person name="Avila-Pacheco J."/>
            <person name="Jiang X."/>
            <person name="Kearney S.M."/>
            <person name="Perrotta A.R."/>
            <person name="Berdy B."/>
            <person name="Zhao S."/>
            <person name="Lieberman T.D."/>
            <person name="Swanson P.K."/>
            <person name="Smith M."/>
            <person name="Roesemann S."/>
            <person name="Alexander J.E."/>
            <person name="Rich S.A."/>
            <person name="Livny J."/>
            <person name="Vlamakis H."/>
            <person name="Clish C."/>
            <person name="Bullock K."/>
            <person name="Deik A."/>
            <person name="Scott J."/>
            <person name="Pierce K.A."/>
            <person name="Xavier R.J."/>
            <person name="Alm E.J."/>
        </authorList>
    </citation>
    <scope>NUCLEOTIDE SEQUENCE [LARGE SCALE GENOMIC DNA]</scope>
    <source>
        <strain evidence="2 5">BIOML-A1</strain>
        <strain evidence="3 6">BIOML-A6</strain>
    </source>
</reference>
<dbReference type="EMBL" id="JAAIOD010000012">
    <property type="protein sequence ID" value="NSE58428.1"/>
    <property type="molecule type" value="Genomic_DNA"/>
</dbReference>
<dbReference type="GO" id="GO:0044010">
    <property type="term" value="P:single-species biofilm formation"/>
    <property type="evidence" value="ECO:0007669"/>
    <property type="project" value="TreeGrafter"/>
</dbReference>
<protein>
    <submittedName>
        <fullName evidence="3 4">Glycosyltransferase</fullName>
    </submittedName>
</protein>
<keyword evidence="3" id="KW-0808">Transferase</keyword>
<evidence type="ECO:0000313" key="3">
    <source>
        <dbReference type="EMBL" id="MZK41711.1"/>
    </source>
</evidence>
<dbReference type="InterPro" id="IPR001173">
    <property type="entry name" value="Glyco_trans_2-like"/>
</dbReference>
<reference evidence="4" key="3">
    <citation type="submission" date="2020-02" db="EMBL/GenBank/DDBJ databases">
        <authorList>
            <person name="Littmann E."/>
            <person name="Sorbara M."/>
        </authorList>
    </citation>
    <scope>NUCLEOTIDE SEQUENCE</scope>
    <source>
        <strain evidence="4">MSK.10.16</strain>
    </source>
</reference>
<dbReference type="Gene3D" id="3.90.550.10">
    <property type="entry name" value="Spore Coat Polysaccharide Biosynthesis Protein SpsA, Chain A"/>
    <property type="match status" value="1"/>
</dbReference>
<gene>
    <name evidence="4" type="ORF">G4332_09930</name>
    <name evidence="3" type="ORF">GT528_08300</name>
    <name evidence="2" type="ORF">GT576_11965</name>
</gene>
<evidence type="ECO:0000313" key="6">
    <source>
        <dbReference type="Proteomes" id="UP000472916"/>
    </source>
</evidence>
<dbReference type="InterPro" id="IPR029044">
    <property type="entry name" value="Nucleotide-diphossugar_trans"/>
</dbReference>
<evidence type="ECO:0000313" key="4">
    <source>
        <dbReference type="EMBL" id="NSE58428.1"/>
    </source>
</evidence>
<dbReference type="CDD" id="cd00761">
    <property type="entry name" value="Glyco_tranf_GTA_type"/>
    <property type="match status" value="1"/>
</dbReference>
<dbReference type="InterPro" id="IPR050834">
    <property type="entry name" value="Glycosyltransf_2"/>
</dbReference>
<dbReference type="PANTHER" id="PTHR43685:SF13">
    <property type="entry name" value="O ANTIGEN BIOSYNTHESIS RHAMNOSYLTRANSFERASE RFBN"/>
    <property type="match status" value="1"/>
</dbReference>
<organism evidence="3 6">
    <name type="scientific">Dorea longicatena</name>
    <dbReference type="NCBI Taxonomy" id="88431"/>
    <lineage>
        <taxon>Bacteria</taxon>
        <taxon>Bacillati</taxon>
        <taxon>Bacillota</taxon>
        <taxon>Clostridia</taxon>
        <taxon>Lachnospirales</taxon>
        <taxon>Lachnospiraceae</taxon>
        <taxon>Dorea</taxon>
    </lineage>
</organism>
<dbReference type="Proteomes" id="UP000449249">
    <property type="component" value="Unassembled WGS sequence"/>
</dbReference>
<reference evidence="4" key="2">
    <citation type="journal article" date="2020" name="Cell Host Microbe">
        <title>Functional and Genomic Variation between Human-Derived Isolates of Lachnospiraceae Reveals Inter- and Intra-Species Diversity.</title>
        <authorList>
            <person name="Sorbara M.T."/>
            <person name="Littmann E.R."/>
            <person name="Fontana E."/>
            <person name="Moody T.U."/>
            <person name="Kohout C.E."/>
            <person name="Gjonbalaj M."/>
            <person name="Eaton V."/>
            <person name="Seok R."/>
            <person name="Leiner I.M."/>
            <person name="Pamer E.G."/>
        </authorList>
    </citation>
    <scope>NUCLEOTIDE SEQUENCE</scope>
    <source>
        <strain evidence="4">MSK.10.16</strain>
    </source>
</reference>
<dbReference type="EMBL" id="WWSC01000008">
    <property type="protein sequence ID" value="MZK41711.1"/>
    <property type="molecule type" value="Genomic_DNA"/>
</dbReference>
<evidence type="ECO:0000259" key="1">
    <source>
        <dbReference type="Pfam" id="PF00535"/>
    </source>
</evidence>
<dbReference type="AlphaFoldDB" id="A0A6L8RZC9"/>
<evidence type="ECO:0000313" key="2">
    <source>
        <dbReference type="EMBL" id="MZK11036.1"/>
    </source>
</evidence>
<dbReference type="SUPFAM" id="SSF53448">
    <property type="entry name" value="Nucleotide-diphospho-sugar transferases"/>
    <property type="match status" value="1"/>
</dbReference>
<dbReference type="Pfam" id="PF00535">
    <property type="entry name" value="Glycos_transf_2"/>
    <property type="match status" value="1"/>
</dbReference>
<sequence length="325" mass="38608">MDVTIVIPTKNAGRLFEKVLKKVFAQETTYEYEVICVDSGSSDNTIEIIKKFPCKLYEIPASEFGHGKTRNYGASKGTGEYIVFITQDAMPASSKWLQNFIDAMKSDPEIVGGFGIHYPYPDCNVIDKRDLYYHFKNFGDDNTIFQITDENRQRYKEEEGYRHLLSFFSDNNSCIRRDIFEKYPYKDVSFAEDQIWAKQMIELGYKKLYCPFAPVYHSHNYKLSTYFMRYYDEYKGLYYLQNYQIAKSWTRLPLMIAKHTISDARYIRHLEMSKKEKIHWMLYSMSRNFSRYCGGYLGGKYDSYSSKKKKWLDHKISQQYKQRKA</sequence>
<proteinExistence type="predicted"/>
<dbReference type="Proteomes" id="UP000472916">
    <property type="component" value="Unassembled WGS sequence"/>
</dbReference>
<dbReference type="RefSeq" id="WP_130096641.1">
    <property type="nucleotide sequence ID" value="NZ_JAAIMW010000018.1"/>
</dbReference>